<name>A0A7K1S9G7_9BACT</name>
<dbReference type="AlphaFoldDB" id="A0A7K1S9G7"/>
<sequence length="54" mass="5942">MVEKRDSIVIGNSTEAEVPSMPENTIQRVVVDYVLPAAQLASQLTRLVEQTVSQ</sequence>
<dbReference type="RefSeq" id="WP_157584686.1">
    <property type="nucleotide sequence ID" value="NZ_WPIN01000003.1"/>
</dbReference>
<dbReference type="Gene3D" id="3.40.50.180">
    <property type="entry name" value="Methylesterase CheB, C-terminal domain"/>
    <property type="match status" value="1"/>
</dbReference>
<organism evidence="1 2">
    <name type="scientific">Spirosoma arboris</name>
    <dbReference type="NCBI Taxonomy" id="2682092"/>
    <lineage>
        <taxon>Bacteria</taxon>
        <taxon>Pseudomonadati</taxon>
        <taxon>Bacteroidota</taxon>
        <taxon>Cytophagia</taxon>
        <taxon>Cytophagales</taxon>
        <taxon>Cytophagaceae</taxon>
        <taxon>Spirosoma</taxon>
    </lineage>
</organism>
<comment type="caution">
    <text evidence="1">The sequence shown here is derived from an EMBL/GenBank/DDBJ whole genome shotgun (WGS) entry which is preliminary data.</text>
</comment>
<dbReference type="SUPFAM" id="SSF52738">
    <property type="entry name" value="Methylesterase CheB, C-terminal domain"/>
    <property type="match status" value="1"/>
</dbReference>
<evidence type="ECO:0008006" key="3">
    <source>
        <dbReference type="Google" id="ProtNLM"/>
    </source>
</evidence>
<keyword evidence="2" id="KW-1185">Reference proteome</keyword>
<gene>
    <name evidence="1" type="ORF">GO755_10465</name>
</gene>
<proteinExistence type="predicted"/>
<reference evidence="1 2" key="1">
    <citation type="submission" date="2019-12" db="EMBL/GenBank/DDBJ databases">
        <title>Spirosoma sp. HMF4905 genome sequencing and assembly.</title>
        <authorList>
            <person name="Kang H."/>
            <person name="Cha I."/>
            <person name="Kim H."/>
            <person name="Joh K."/>
        </authorList>
    </citation>
    <scope>NUCLEOTIDE SEQUENCE [LARGE SCALE GENOMIC DNA]</scope>
    <source>
        <strain evidence="1 2">HMF4905</strain>
    </source>
</reference>
<dbReference type="InterPro" id="IPR035909">
    <property type="entry name" value="CheB_C"/>
</dbReference>
<accession>A0A7K1S9G7</accession>
<protein>
    <recommendedName>
        <fullName evidence="3">CheB-type methylesterase domain-containing protein</fullName>
    </recommendedName>
</protein>
<evidence type="ECO:0000313" key="2">
    <source>
        <dbReference type="Proteomes" id="UP000436006"/>
    </source>
</evidence>
<dbReference type="EMBL" id="WPIN01000003">
    <property type="protein sequence ID" value="MVM30457.1"/>
    <property type="molecule type" value="Genomic_DNA"/>
</dbReference>
<dbReference type="Proteomes" id="UP000436006">
    <property type="component" value="Unassembled WGS sequence"/>
</dbReference>
<evidence type="ECO:0000313" key="1">
    <source>
        <dbReference type="EMBL" id="MVM30457.1"/>
    </source>
</evidence>